<dbReference type="InterPro" id="IPR052176">
    <property type="entry name" value="Glycosyl_Hydrlase_43_Enz"/>
</dbReference>
<evidence type="ECO:0000313" key="3">
    <source>
        <dbReference type="EMBL" id="ONK75707.1"/>
    </source>
</evidence>
<protein>
    <recommendedName>
        <fullName evidence="2">Glucosamine inositolphosphorylceramide transferase 1 N-terminal domain-containing protein</fullName>
    </recommendedName>
</protein>
<dbReference type="Proteomes" id="UP000243459">
    <property type="component" value="Chromosome 3"/>
</dbReference>
<proteinExistence type="predicted"/>
<gene>
    <name evidence="3" type="ORF">A4U43_C03F19710</name>
</gene>
<dbReference type="PANTHER" id="PTHR43772:SF2">
    <property type="entry name" value="PUTATIVE (AFU_ORTHOLOGUE AFUA_2G04480)-RELATED"/>
    <property type="match status" value="1"/>
</dbReference>
<evidence type="ECO:0000313" key="4">
    <source>
        <dbReference type="Proteomes" id="UP000243459"/>
    </source>
</evidence>
<name>A0A5P1FE86_ASPOF</name>
<dbReference type="Gene3D" id="2.115.10.20">
    <property type="entry name" value="Glycosyl hydrolase domain, family 43"/>
    <property type="match status" value="1"/>
</dbReference>
<keyword evidence="1" id="KW-0119">Carbohydrate metabolism</keyword>
<keyword evidence="4" id="KW-1185">Reference proteome</keyword>
<dbReference type="FunFam" id="2.115.10.20:FF:000004">
    <property type="entry name" value="Glucosamine inositolphosphorylceramide transferase 1"/>
    <property type="match status" value="1"/>
</dbReference>
<sequence>MGVLNRRLGQFLRSNSFLFLLSSALVLGSVAFAFSRIAFSPFRSPVASPAAAEGCRPDGEGSWAVGVFYGDSPLSLKPIEDWNEWRNASEAWPVANPVLTCATPTNAGFPSNFVADPFLFSKDGALYLFFETKNSITLQGDIGVAVSKDDGATWQHLGIALDEKWHLSYPFVFSYQDQIYMMPEGNQKGELRLYRALQFPLKWELEKFFWCKKEWGA</sequence>
<dbReference type="Gramene" id="ONK75707">
    <property type="protein sequence ID" value="ONK75707"/>
    <property type="gene ID" value="A4U43_C03F19710"/>
</dbReference>
<feature type="domain" description="Glucosamine inositolphosphorylceramide transferase 1 N-terminal" evidence="2">
    <location>
        <begin position="55"/>
        <end position="209"/>
    </location>
</feature>
<dbReference type="EMBL" id="CM007383">
    <property type="protein sequence ID" value="ONK75707.1"/>
    <property type="molecule type" value="Genomic_DNA"/>
</dbReference>
<dbReference type="PANTHER" id="PTHR43772">
    <property type="entry name" value="ENDO-1,4-BETA-XYLANASE"/>
    <property type="match status" value="1"/>
</dbReference>
<dbReference type="AlphaFoldDB" id="A0A5P1FE86"/>
<organism evidence="3 4">
    <name type="scientific">Asparagus officinalis</name>
    <name type="common">Garden asparagus</name>
    <dbReference type="NCBI Taxonomy" id="4686"/>
    <lineage>
        <taxon>Eukaryota</taxon>
        <taxon>Viridiplantae</taxon>
        <taxon>Streptophyta</taxon>
        <taxon>Embryophyta</taxon>
        <taxon>Tracheophyta</taxon>
        <taxon>Spermatophyta</taxon>
        <taxon>Magnoliopsida</taxon>
        <taxon>Liliopsida</taxon>
        <taxon>Asparagales</taxon>
        <taxon>Asparagaceae</taxon>
        <taxon>Asparagoideae</taxon>
        <taxon>Asparagus</taxon>
    </lineage>
</organism>
<dbReference type="SUPFAM" id="SSF75005">
    <property type="entry name" value="Arabinanase/levansucrase/invertase"/>
    <property type="match status" value="1"/>
</dbReference>
<accession>A0A5P1FE86</accession>
<evidence type="ECO:0000259" key="2">
    <source>
        <dbReference type="Pfam" id="PF24793"/>
    </source>
</evidence>
<evidence type="ECO:0000256" key="1">
    <source>
        <dbReference type="ARBA" id="ARBA00023277"/>
    </source>
</evidence>
<dbReference type="InterPro" id="IPR023296">
    <property type="entry name" value="Glyco_hydro_beta-prop_sf"/>
</dbReference>
<dbReference type="Pfam" id="PF24793">
    <property type="entry name" value="GINT1_N"/>
    <property type="match status" value="1"/>
</dbReference>
<reference evidence="4" key="1">
    <citation type="journal article" date="2017" name="Nat. Commun.">
        <title>The asparagus genome sheds light on the origin and evolution of a young Y chromosome.</title>
        <authorList>
            <person name="Harkess A."/>
            <person name="Zhou J."/>
            <person name="Xu C."/>
            <person name="Bowers J.E."/>
            <person name="Van der Hulst R."/>
            <person name="Ayyampalayam S."/>
            <person name="Mercati F."/>
            <person name="Riccardi P."/>
            <person name="McKain M.R."/>
            <person name="Kakrana A."/>
            <person name="Tang H."/>
            <person name="Ray J."/>
            <person name="Groenendijk J."/>
            <person name="Arikit S."/>
            <person name="Mathioni S.M."/>
            <person name="Nakano M."/>
            <person name="Shan H."/>
            <person name="Telgmann-Rauber A."/>
            <person name="Kanno A."/>
            <person name="Yue Z."/>
            <person name="Chen H."/>
            <person name="Li W."/>
            <person name="Chen Y."/>
            <person name="Xu X."/>
            <person name="Zhang Y."/>
            <person name="Luo S."/>
            <person name="Chen H."/>
            <person name="Gao J."/>
            <person name="Mao Z."/>
            <person name="Pires J.C."/>
            <person name="Luo M."/>
            <person name="Kudrna D."/>
            <person name="Wing R.A."/>
            <person name="Meyers B.C."/>
            <person name="Yi K."/>
            <person name="Kong H."/>
            <person name="Lavrijsen P."/>
            <person name="Sunseri F."/>
            <person name="Falavigna A."/>
            <person name="Ye Y."/>
            <person name="Leebens-Mack J.H."/>
            <person name="Chen G."/>
        </authorList>
    </citation>
    <scope>NUCLEOTIDE SEQUENCE [LARGE SCALE GENOMIC DNA]</scope>
    <source>
        <strain evidence="4">cv. DH0086</strain>
    </source>
</reference>
<dbReference type="InterPro" id="IPR056442">
    <property type="entry name" value="GINT1_N"/>
</dbReference>